<dbReference type="InterPro" id="IPR006058">
    <property type="entry name" value="2Fe2S_fd_BS"/>
</dbReference>
<dbReference type="PROSITE" id="PS00197">
    <property type="entry name" value="2FE2S_FER_1"/>
    <property type="match status" value="1"/>
</dbReference>
<keyword evidence="1" id="KW-0830">Ubiquinone</keyword>
<evidence type="ECO:0000313" key="3">
    <source>
        <dbReference type="EMBL" id="MXR67329.1"/>
    </source>
</evidence>
<evidence type="ECO:0000313" key="4">
    <source>
        <dbReference type="Proteomes" id="UP000474778"/>
    </source>
</evidence>
<name>A0A6L7HSS7_9GAMM</name>
<proteinExistence type="predicted"/>
<dbReference type="InterPro" id="IPR012675">
    <property type="entry name" value="Beta-grasp_dom_sf"/>
</dbReference>
<protein>
    <submittedName>
        <fullName evidence="3">2Fe-2S iron-sulfur cluster binding domain-containing protein</fullName>
    </submittedName>
</protein>
<organism evidence="3 4">
    <name type="scientific">Shewanella insulae</name>
    <dbReference type="NCBI Taxonomy" id="2681496"/>
    <lineage>
        <taxon>Bacteria</taxon>
        <taxon>Pseudomonadati</taxon>
        <taxon>Pseudomonadota</taxon>
        <taxon>Gammaproteobacteria</taxon>
        <taxon>Alteromonadales</taxon>
        <taxon>Shewanellaceae</taxon>
        <taxon>Shewanella</taxon>
    </lineage>
</organism>
<dbReference type="CDD" id="cd00207">
    <property type="entry name" value="fer2"/>
    <property type="match status" value="1"/>
</dbReference>
<reference evidence="3 4" key="1">
    <citation type="submission" date="2019-12" db="EMBL/GenBank/DDBJ databases">
        <title>Shewanella insulae sp. nov., isolated from a tidal flat.</title>
        <authorList>
            <person name="Yoon J.-H."/>
        </authorList>
    </citation>
    <scope>NUCLEOTIDE SEQUENCE [LARGE SCALE GENOMIC DNA]</scope>
    <source>
        <strain evidence="3 4">JBTF-M18</strain>
    </source>
</reference>
<evidence type="ECO:0000256" key="1">
    <source>
        <dbReference type="ARBA" id="ARBA00023075"/>
    </source>
</evidence>
<dbReference type="InterPro" id="IPR036010">
    <property type="entry name" value="2Fe-2S_ferredoxin-like_sf"/>
</dbReference>
<gene>
    <name evidence="3" type="ORF">GNT65_01335</name>
</gene>
<dbReference type="EMBL" id="WRPA01000001">
    <property type="protein sequence ID" value="MXR67329.1"/>
    <property type="molecule type" value="Genomic_DNA"/>
</dbReference>
<dbReference type="Pfam" id="PF00111">
    <property type="entry name" value="Fer2"/>
    <property type="match status" value="1"/>
</dbReference>
<dbReference type="Proteomes" id="UP000474778">
    <property type="component" value="Unassembled WGS sequence"/>
</dbReference>
<dbReference type="SUPFAM" id="SSF54292">
    <property type="entry name" value="2Fe-2S ferredoxin-like"/>
    <property type="match status" value="1"/>
</dbReference>
<feature type="domain" description="2Fe-2S ferredoxin-type" evidence="2">
    <location>
        <begin position="29"/>
        <end position="97"/>
    </location>
</feature>
<dbReference type="NCBIfam" id="NF007985">
    <property type="entry name" value="PRK10713.1"/>
    <property type="match status" value="1"/>
</dbReference>
<evidence type="ECO:0000259" key="2">
    <source>
        <dbReference type="Pfam" id="PF00111"/>
    </source>
</evidence>
<dbReference type="Gene3D" id="3.10.20.30">
    <property type="match status" value="1"/>
</dbReference>
<dbReference type="InterPro" id="IPR001041">
    <property type="entry name" value="2Fe-2S_ferredoxin-type"/>
</dbReference>
<sequence>MRVSLPTLISSKTVFSQAVFKKAPIVSLQGQPVLLYTSNHQSLLAALEQKKVRIFSECRNGFCGACKTKVNRGSVVYHTEPLVELEADECLPCCCHPDGDLDLELSPQDAEVVTTYAPQPVACAAE</sequence>
<dbReference type="AlphaFoldDB" id="A0A6L7HSS7"/>
<accession>A0A6L7HSS7</accession>
<comment type="caution">
    <text evidence="3">The sequence shown here is derived from an EMBL/GenBank/DDBJ whole genome shotgun (WGS) entry which is preliminary data.</text>
</comment>
<dbReference type="RefSeq" id="WP_160793330.1">
    <property type="nucleotide sequence ID" value="NZ_WRPA01000001.1"/>
</dbReference>
<dbReference type="GO" id="GO:0051537">
    <property type="term" value="F:2 iron, 2 sulfur cluster binding"/>
    <property type="evidence" value="ECO:0007669"/>
    <property type="project" value="InterPro"/>
</dbReference>
<keyword evidence="4" id="KW-1185">Reference proteome</keyword>